<comment type="caution">
    <text evidence="19">The sequence shown here is derived from an EMBL/GenBank/DDBJ whole genome shotgun (WGS) entry which is preliminary data.</text>
</comment>
<dbReference type="GO" id="GO:0005737">
    <property type="term" value="C:cytoplasm"/>
    <property type="evidence" value="ECO:0007669"/>
    <property type="project" value="UniProtKB-SubCell"/>
</dbReference>
<evidence type="ECO:0000256" key="1">
    <source>
        <dbReference type="ARBA" id="ARBA00004496"/>
    </source>
</evidence>
<keyword evidence="8" id="KW-0863">Zinc-finger</keyword>
<comment type="subcellular location">
    <subcellularLocation>
        <location evidence="1">Cytoplasm</location>
    </subcellularLocation>
</comment>
<evidence type="ECO:0000256" key="10">
    <source>
        <dbReference type="ARBA" id="ARBA00022840"/>
    </source>
</evidence>
<evidence type="ECO:0000256" key="8">
    <source>
        <dbReference type="ARBA" id="ARBA00022771"/>
    </source>
</evidence>
<proteinExistence type="inferred from homology"/>
<dbReference type="Proteomes" id="UP000184089">
    <property type="component" value="Unassembled WGS sequence"/>
</dbReference>
<dbReference type="GO" id="GO:0003677">
    <property type="term" value="F:DNA binding"/>
    <property type="evidence" value="ECO:0007669"/>
    <property type="project" value="UniProtKB-KW"/>
</dbReference>
<keyword evidence="5" id="KW-0547">Nucleotide-binding</keyword>
<keyword evidence="13" id="KW-0234">DNA repair</keyword>
<reference evidence="18 21" key="3">
    <citation type="journal article" date="2019" name="Nat. Med.">
        <title>A library of human gut bacterial isolates paired with longitudinal multiomics data enables mechanistic microbiome research.</title>
        <authorList>
            <person name="Poyet M."/>
            <person name="Groussin M."/>
            <person name="Gibbons S.M."/>
            <person name="Avila-Pacheco J."/>
            <person name="Jiang X."/>
            <person name="Kearney S.M."/>
            <person name="Perrotta A.R."/>
            <person name="Berdy B."/>
            <person name="Zhao S."/>
            <person name="Lieberman T.D."/>
            <person name="Swanson P.K."/>
            <person name="Smith M."/>
            <person name="Roesemann S."/>
            <person name="Alexander J.E."/>
            <person name="Rich S.A."/>
            <person name="Livny J."/>
            <person name="Vlamakis H."/>
            <person name="Clish C."/>
            <person name="Bullock K."/>
            <person name="Deik A."/>
            <person name="Scott J."/>
            <person name="Pierce K.A."/>
            <person name="Xavier R.J."/>
            <person name="Alm E.J."/>
        </authorList>
    </citation>
    <scope>NUCLEOTIDE SEQUENCE [LARGE SCALE GENOMIC DNA]</scope>
    <source>
        <strain evidence="18 21">BIOML-A2</strain>
    </source>
</reference>
<keyword evidence="12" id="KW-0238">DNA-binding</keyword>
<name>A0AAQ1MBK9_9FIRM</name>
<organism evidence="19 20">
    <name type="scientific">Bittarella massiliensis</name>
    <name type="common">ex Durand et al. 2017</name>
    <dbReference type="NCBI Taxonomy" id="1720313"/>
    <lineage>
        <taxon>Bacteria</taxon>
        <taxon>Bacillati</taxon>
        <taxon>Bacillota</taxon>
        <taxon>Clostridia</taxon>
        <taxon>Eubacteriales</taxon>
        <taxon>Oscillospiraceae</taxon>
        <taxon>Bittarella (ex Durand et al. 2017)</taxon>
    </lineage>
</organism>
<evidence type="ECO:0000256" key="16">
    <source>
        <dbReference type="ARBA" id="ARBA00042156"/>
    </source>
</evidence>
<reference evidence="19" key="1">
    <citation type="submission" date="2016-11" db="EMBL/GenBank/DDBJ databases">
        <authorList>
            <person name="Varghese N."/>
            <person name="Submissions S."/>
        </authorList>
    </citation>
    <scope>NUCLEOTIDE SEQUENCE</scope>
    <source>
        <strain evidence="19">DSM 4029</strain>
    </source>
</reference>
<feature type="domain" description="ABC transporter" evidence="17">
    <location>
        <begin position="475"/>
        <end position="788"/>
    </location>
</feature>
<evidence type="ECO:0000256" key="11">
    <source>
        <dbReference type="ARBA" id="ARBA00022881"/>
    </source>
</evidence>
<dbReference type="InterPro" id="IPR003439">
    <property type="entry name" value="ABC_transporter-like_ATP-bd"/>
</dbReference>
<comment type="similarity">
    <text evidence="14">Belongs to the ABC transporter superfamily. UvrA family.</text>
</comment>
<gene>
    <name evidence="18" type="primary">uvrA</name>
    <name evidence="18" type="ORF">GT747_02630</name>
    <name evidence="19" type="ORF">SAMN05444424_0326</name>
</gene>
<evidence type="ECO:0000256" key="5">
    <source>
        <dbReference type="ARBA" id="ARBA00022741"/>
    </source>
</evidence>
<keyword evidence="11" id="KW-0267">Excision nuclease</keyword>
<dbReference type="RefSeq" id="WP_073260927.1">
    <property type="nucleotide sequence ID" value="NZ_FQVY01000001.1"/>
</dbReference>
<dbReference type="SUPFAM" id="SSF53795">
    <property type="entry name" value="PEP carboxykinase-like"/>
    <property type="match status" value="1"/>
</dbReference>
<dbReference type="EMBL" id="WWVX01000001">
    <property type="protein sequence ID" value="MZL68671.1"/>
    <property type="molecule type" value="Genomic_DNA"/>
</dbReference>
<dbReference type="Proteomes" id="UP000474718">
    <property type="component" value="Unassembled WGS sequence"/>
</dbReference>
<dbReference type="GO" id="GO:0004518">
    <property type="term" value="F:nuclease activity"/>
    <property type="evidence" value="ECO:0007669"/>
    <property type="project" value="UniProtKB-KW"/>
</dbReference>
<dbReference type="SMART" id="SM00382">
    <property type="entry name" value="AAA"/>
    <property type="match status" value="2"/>
</dbReference>
<evidence type="ECO:0000256" key="7">
    <source>
        <dbReference type="ARBA" id="ARBA00022769"/>
    </source>
</evidence>
<evidence type="ECO:0000256" key="9">
    <source>
        <dbReference type="ARBA" id="ARBA00022833"/>
    </source>
</evidence>
<dbReference type="InterPro" id="IPR017871">
    <property type="entry name" value="ABC_transporter-like_CS"/>
</dbReference>
<dbReference type="Gene3D" id="1.10.8.280">
    <property type="entry name" value="ABC transporter ATPase domain-like"/>
    <property type="match status" value="1"/>
</dbReference>
<keyword evidence="21" id="KW-1185">Reference proteome</keyword>
<evidence type="ECO:0000256" key="6">
    <source>
        <dbReference type="ARBA" id="ARBA00022763"/>
    </source>
</evidence>
<dbReference type="GO" id="GO:0006281">
    <property type="term" value="P:DNA repair"/>
    <property type="evidence" value="ECO:0007669"/>
    <property type="project" value="UniProtKB-KW"/>
</dbReference>
<keyword evidence="10" id="KW-0067">ATP-binding</keyword>
<keyword evidence="9" id="KW-0862">Zinc</keyword>
<reference evidence="20" key="2">
    <citation type="submission" date="2016-11" db="EMBL/GenBank/DDBJ databases">
        <authorList>
            <person name="Jaros S."/>
            <person name="Januszkiewicz K."/>
            <person name="Wedrychowicz H."/>
        </authorList>
    </citation>
    <scope>NUCLEOTIDE SEQUENCE [LARGE SCALE GENOMIC DNA]</scope>
    <source>
        <strain evidence="20">DSM 4029</strain>
    </source>
</reference>
<dbReference type="InterPro" id="IPR041552">
    <property type="entry name" value="UvrA_DNA-bd"/>
</dbReference>
<protein>
    <recommendedName>
        <fullName evidence="15">UvrABC system protein A</fullName>
    </recommendedName>
    <alternativeName>
        <fullName evidence="16">Excinuclease ABC subunit A</fullName>
    </alternativeName>
</protein>
<dbReference type="PROSITE" id="PS50893">
    <property type="entry name" value="ABC_TRANSPORTER_2"/>
    <property type="match status" value="1"/>
</dbReference>
<dbReference type="Gene3D" id="3.40.50.300">
    <property type="entry name" value="P-loop containing nucleotide triphosphate hydrolases"/>
    <property type="match status" value="2"/>
</dbReference>
<keyword evidence="6" id="KW-0227">DNA damage</keyword>
<evidence type="ECO:0000256" key="2">
    <source>
        <dbReference type="ARBA" id="ARBA00022490"/>
    </source>
</evidence>
<keyword evidence="4" id="KW-0677">Repeat</keyword>
<dbReference type="EMBL" id="FQVY01000001">
    <property type="protein sequence ID" value="SHF68451.1"/>
    <property type="molecule type" value="Genomic_DNA"/>
</dbReference>
<keyword evidence="7" id="KW-0228">DNA excision</keyword>
<evidence type="ECO:0000256" key="15">
    <source>
        <dbReference type="ARBA" id="ARBA00039316"/>
    </source>
</evidence>
<evidence type="ECO:0000256" key="4">
    <source>
        <dbReference type="ARBA" id="ARBA00022737"/>
    </source>
</evidence>
<dbReference type="AlphaFoldDB" id="A0AAQ1MBK9"/>
<evidence type="ECO:0000259" key="17">
    <source>
        <dbReference type="PROSITE" id="PS50893"/>
    </source>
</evidence>
<evidence type="ECO:0000313" key="20">
    <source>
        <dbReference type="Proteomes" id="UP000184089"/>
    </source>
</evidence>
<accession>A0AAQ1MBK9</accession>
<evidence type="ECO:0000256" key="14">
    <source>
        <dbReference type="ARBA" id="ARBA00038000"/>
    </source>
</evidence>
<dbReference type="Gene3D" id="1.20.1580.10">
    <property type="entry name" value="ABC transporter ATPase like domain"/>
    <property type="match status" value="2"/>
</dbReference>
<evidence type="ECO:0000313" key="21">
    <source>
        <dbReference type="Proteomes" id="UP000474718"/>
    </source>
</evidence>
<dbReference type="InterPro" id="IPR027417">
    <property type="entry name" value="P-loop_NTPase"/>
</dbReference>
<dbReference type="GO" id="GO:0008270">
    <property type="term" value="F:zinc ion binding"/>
    <property type="evidence" value="ECO:0007669"/>
    <property type="project" value="UniProtKB-KW"/>
</dbReference>
<dbReference type="SUPFAM" id="SSF52540">
    <property type="entry name" value="P-loop containing nucleoside triphosphate hydrolases"/>
    <property type="match status" value="2"/>
</dbReference>
<dbReference type="PANTHER" id="PTHR43152:SF3">
    <property type="entry name" value="UVRABC SYSTEM PROTEIN A"/>
    <property type="match status" value="1"/>
</dbReference>
<sequence>MRPISILNATEGNLQNLSLDIPREKLVVLTGPSGSGKSTLAVDLLHRECQRQYLEAMALQGIAKPGVERVSGLCPAVLIAPRTGTAGPRSTLGTATGIYTDLRMLFEKLACQPCPHCGRTIRPALYPQEVERVGDEYHSHLLCPHCGRRVRLLGRSDYSHNTEAGACEGCRGLGVSLQPDLGRLLREDRALEEGAVVPWEGRYGEYQAQRFGRAAQRLHIPLKEGTPLSAYTPRQRALLLEGDGKGGDFEGVLPNLWRRYAEKKGAASRLEGYFTRQTCPACGGERLKSAPRRATLGGMRLPQLAGLSLARLAGWLAALGGQLEGPERALAAPYLRDLGTKLGRLERLGLGYLTLERPSATLSGGESQRVRLAAEITGILYILDEPTAGLHPADTAGLIAALRELRDRGNTVLVIEHDLEVMAAADWVIDLGPGAGRRGGRLCGAGPLERLRGIEGSPTGRWLRAAHSPPPARRTPAGALRLSGATSHNLRGLTVDFPLGCLTAVTGVSGSGKTSLVFASLQAALEGDASAGRLSGPRPGRVVAVGQEPLARSRRSCAATYSGVFAPIRDLFAAQPAAREAGLTAADFSFNSPGGRCEHCQGLGEVSSNLLFFEDLQLPCPVCGGRRFSPPVLAVRCRGKDISQVLELSVDEGAALFADLPAVAGPLGLLSEAGLGYLPLGQPSSALSGGECQRLKLACQLWEGRGEQALYLIDEPTAGLHPADVDGFLRLLTRLVEGGSTAVVVEHDLQFIAACDWVIDLGPGGGEEGGRLVAAGTPEEVARTPASLTGRHLAPFLQGMKLPTSK</sequence>
<evidence type="ECO:0000313" key="19">
    <source>
        <dbReference type="EMBL" id="SHF68451.1"/>
    </source>
</evidence>
<dbReference type="InterPro" id="IPR003593">
    <property type="entry name" value="AAA+_ATPase"/>
</dbReference>
<evidence type="ECO:0000256" key="13">
    <source>
        <dbReference type="ARBA" id="ARBA00023204"/>
    </source>
</evidence>
<evidence type="ECO:0000256" key="12">
    <source>
        <dbReference type="ARBA" id="ARBA00023125"/>
    </source>
</evidence>
<dbReference type="PANTHER" id="PTHR43152">
    <property type="entry name" value="UVRABC SYSTEM PROTEIN A"/>
    <property type="match status" value="1"/>
</dbReference>
<dbReference type="GO" id="GO:0016887">
    <property type="term" value="F:ATP hydrolysis activity"/>
    <property type="evidence" value="ECO:0007669"/>
    <property type="project" value="InterPro"/>
</dbReference>
<keyword evidence="3" id="KW-0479">Metal-binding</keyword>
<dbReference type="GO" id="GO:0005524">
    <property type="term" value="F:ATP binding"/>
    <property type="evidence" value="ECO:0007669"/>
    <property type="project" value="UniProtKB-KW"/>
</dbReference>
<keyword evidence="2" id="KW-0963">Cytoplasm</keyword>
<evidence type="ECO:0000256" key="3">
    <source>
        <dbReference type="ARBA" id="ARBA00022723"/>
    </source>
</evidence>
<dbReference type="PROSITE" id="PS00211">
    <property type="entry name" value="ABC_TRANSPORTER_1"/>
    <property type="match status" value="2"/>
</dbReference>
<dbReference type="Pfam" id="PF17755">
    <property type="entry name" value="UvrA_DNA-bind"/>
    <property type="match status" value="1"/>
</dbReference>
<evidence type="ECO:0000313" key="18">
    <source>
        <dbReference type="EMBL" id="MZL68671.1"/>
    </source>
</evidence>